<dbReference type="InterPro" id="IPR039566">
    <property type="entry name" value="CvfB_S1_st"/>
</dbReference>
<name>A0ABV1KUJ8_9BACL</name>
<evidence type="ECO:0000259" key="4">
    <source>
        <dbReference type="PROSITE" id="PS50126"/>
    </source>
</evidence>
<evidence type="ECO:0000256" key="1">
    <source>
        <dbReference type="ARBA" id="ARBA00023125"/>
    </source>
</evidence>
<gene>
    <name evidence="5" type="ORF">QJS35_15415</name>
</gene>
<dbReference type="Gene3D" id="2.40.50.140">
    <property type="entry name" value="Nucleic acid-binding proteins"/>
    <property type="match status" value="2"/>
</dbReference>
<dbReference type="EMBL" id="JASKHM010000008">
    <property type="protein sequence ID" value="MEQ4483784.1"/>
    <property type="molecule type" value="Genomic_DNA"/>
</dbReference>
<dbReference type="InterPro" id="IPR014464">
    <property type="entry name" value="CvfB_fam"/>
</dbReference>
<accession>A0ABV1KUJ8</accession>
<comment type="caution">
    <text evidence="5">The sequence shown here is derived from an EMBL/GenBank/DDBJ whole genome shotgun (WGS) entry which is preliminary data.</text>
</comment>
<dbReference type="PANTHER" id="PTHR37296:SF1">
    <property type="entry name" value="CONSERVED VIRULENCE FACTOR B"/>
    <property type="match status" value="1"/>
</dbReference>
<sequence length="314" mass="35458">MNLTAGTLQQLWVRREVSPHGWFLGYGADEGPEVLLPYGEAAGDRPQVGTEIEAFLFHDDKERLTATLRKPLLVLGDMAKLKVADFHPHFGFFLEMGIGRQLLLPLKQFPVERRNVWPQTGDELFVVMKHDKEGRMLARLAKIDDFAPHIFRAPTSWLNEWKEGWVTDVYRDGVFTLVEGGVLGFGALGYIHEGSMVHPLRIGQKFNARVTQVREDGRVSLSIRAAKETGRLEDADRILAFIKERPGGAMPYSDQTSAEDIQRRFQLSKSAFKRALGKLMKEGLVTQKGNWTHLKAEQPESDNEPGSRSEDPTH</sequence>
<dbReference type="PIRSF" id="PIRSF012524">
    <property type="entry name" value="YitL_S1"/>
    <property type="match status" value="1"/>
</dbReference>
<dbReference type="PROSITE" id="PS50126">
    <property type="entry name" value="S1"/>
    <property type="match status" value="1"/>
</dbReference>
<dbReference type="InterPro" id="IPR012340">
    <property type="entry name" value="NA-bd_OB-fold"/>
</dbReference>
<keyword evidence="1" id="KW-0238">DNA-binding</keyword>
<dbReference type="InterPro" id="IPR011991">
    <property type="entry name" value="ArsR-like_HTH"/>
</dbReference>
<organism evidence="5 6">
    <name type="scientific">Cohnella silvisoli</name>
    <dbReference type="NCBI Taxonomy" id="2873699"/>
    <lineage>
        <taxon>Bacteria</taxon>
        <taxon>Bacillati</taxon>
        <taxon>Bacillota</taxon>
        <taxon>Bacilli</taxon>
        <taxon>Bacillales</taxon>
        <taxon>Paenibacillaceae</taxon>
        <taxon>Cohnella</taxon>
    </lineage>
</organism>
<dbReference type="Pfam" id="PF13509">
    <property type="entry name" value="S1_2"/>
    <property type="match status" value="1"/>
</dbReference>
<dbReference type="InterPro" id="IPR048588">
    <property type="entry name" value="CvfB_S1_2nd"/>
</dbReference>
<protein>
    <submittedName>
        <fullName evidence="5">S1-like domain-containing RNA-binding protein</fullName>
    </submittedName>
</protein>
<proteinExistence type="inferred from homology"/>
<dbReference type="SUPFAM" id="SSF46785">
    <property type="entry name" value="Winged helix' DNA-binding domain"/>
    <property type="match status" value="1"/>
</dbReference>
<feature type="region of interest" description="Disordered" evidence="3">
    <location>
        <begin position="287"/>
        <end position="314"/>
    </location>
</feature>
<evidence type="ECO:0000256" key="2">
    <source>
        <dbReference type="PIRNR" id="PIRNR012524"/>
    </source>
</evidence>
<dbReference type="InterPro" id="IPR003029">
    <property type="entry name" value="S1_domain"/>
</dbReference>
<dbReference type="InterPro" id="IPR036390">
    <property type="entry name" value="WH_DNA-bd_sf"/>
</dbReference>
<keyword evidence="6" id="KW-1185">Reference proteome</keyword>
<evidence type="ECO:0000313" key="6">
    <source>
        <dbReference type="Proteomes" id="UP001493487"/>
    </source>
</evidence>
<evidence type="ECO:0000313" key="5">
    <source>
        <dbReference type="EMBL" id="MEQ4483784.1"/>
    </source>
</evidence>
<feature type="domain" description="S1 motif" evidence="4">
    <location>
        <begin position="159"/>
        <end position="224"/>
    </location>
</feature>
<dbReference type="RefSeq" id="WP_232186050.1">
    <property type="nucleotide sequence ID" value="NZ_JAIOAP010000007.1"/>
</dbReference>
<dbReference type="CDD" id="cd00090">
    <property type="entry name" value="HTH_ARSR"/>
    <property type="match status" value="1"/>
</dbReference>
<dbReference type="InterPro" id="IPR036388">
    <property type="entry name" value="WH-like_DNA-bd_sf"/>
</dbReference>
<dbReference type="Pfam" id="PF17783">
    <property type="entry name" value="WHD_CvfB"/>
    <property type="match status" value="1"/>
</dbReference>
<dbReference type="Gene3D" id="1.10.10.10">
    <property type="entry name" value="Winged helix-like DNA-binding domain superfamily/Winged helix DNA-binding domain"/>
    <property type="match status" value="1"/>
</dbReference>
<evidence type="ECO:0000256" key="3">
    <source>
        <dbReference type="SAM" id="MobiDB-lite"/>
    </source>
</evidence>
<reference evidence="5 6" key="1">
    <citation type="journal article" date="2023" name="Genome Announc.">
        <title>Pan-Genome Analyses of the Genus Cohnella and Proposal of the Novel Species Cohnella silvisoli sp. nov., Isolated from Forest Soil.</title>
        <authorList>
            <person name="Wang C."/>
            <person name="Mao L."/>
            <person name="Bao G."/>
            <person name="Zhu H."/>
        </authorList>
    </citation>
    <scope>NUCLEOTIDE SEQUENCE [LARGE SCALE GENOMIC DNA]</scope>
    <source>
        <strain evidence="5 6">NL03-T5-1</strain>
    </source>
</reference>
<feature type="compositionally biased region" description="Basic and acidic residues" evidence="3">
    <location>
        <begin position="305"/>
        <end position="314"/>
    </location>
</feature>
<dbReference type="Pfam" id="PF21191">
    <property type="entry name" value="CvfB_1st"/>
    <property type="match status" value="1"/>
</dbReference>
<comment type="similarity">
    <text evidence="2">Belongs to the CvfB family.</text>
</comment>
<dbReference type="Proteomes" id="UP001493487">
    <property type="component" value="Unassembled WGS sequence"/>
</dbReference>
<dbReference type="InterPro" id="IPR040764">
    <property type="entry name" value="CvfB_WH"/>
</dbReference>
<dbReference type="PANTHER" id="PTHR37296">
    <property type="entry name" value="CONSERVED VIRULENCE FACTOR B"/>
    <property type="match status" value="1"/>
</dbReference>
<dbReference type="SUPFAM" id="SSF50249">
    <property type="entry name" value="Nucleic acid-binding proteins"/>
    <property type="match status" value="1"/>
</dbReference>